<sequence length="252" mass="28907">MKNTYILSILDGTEDFVLKELLEKFPNVEIQSQKSKEIVFNTEESEIEIFRKLYSPTHIQGDGKKLNLSKRNWRKSFVPAGINPSLAYIMCMIADLKEDDIVLDPFCGASVIPITALKYFNVKRVICSDISGEAISKSEFNFVSTGLEISKYRLYRSDINKLRINKRNIDKIISNLPFGIRVGNHKDNINSYIGLESLASRVLRKKGKIIILTQEKALVRKVFKKDIWKVKSIIRVNEGGLLPEIFEISRNY</sequence>
<dbReference type="Pfam" id="PF01170">
    <property type="entry name" value="UPF0020"/>
    <property type="match status" value="1"/>
</dbReference>
<name>A0A0G0ACK0_9BACT</name>
<dbReference type="GO" id="GO:0030488">
    <property type="term" value="P:tRNA methylation"/>
    <property type="evidence" value="ECO:0007669"/>
    <property type="project" value="TreeGrafter"/>
</dbReference>
<keyword evidence="2" id="KW-0808">Transferase</keyword>
<accession>A0A0G0ACK0</accession>
<dbReference type="InterPro" id="IPR000241">
    <property type="entry name" value="RlmKL-like_Mtase"/>
</dbReference>
<dbReference type="AlphaFoldDB" id="A0A0G0ACK0"/>
<evidence type="ECO:0000313" key="3">
    <source>
        <dbReference type="Proteomes" id="UP000034488"/>
    </source>
</evidence>
<comment type="caution">
    <text evidence="2">The sequence shown here is derived from an EMBL/GenBank/DDBJ whole genome shotgun (WGS) entry which is preliminary data.</text>
</comment>
<protein>
    <submittedName>
        <fullName evidence="2">RNA methylase</fullName>
    </submittedName>
</protein>
<dbReference type="PANTHER" id="PTHR14911">
    <property type="entry name" value="THUMP DOMAIN-CONTAINING"/>
    <property type="match status" value="1"/>
</dbReference>
<dbReference type="CDD" id="cd02440">
    <property type="entry name" value="AdoMet_MTases"/>
    <property type="match status" value="1"/>
</dbReference>
<keyword evidence="2" id="KW-0489">Methyltransferase</keyword>
<dbReference type="PANTHER" id="PTHR14911:SF13">
    <property type="entry name" value="TRNA (GUANINE(6)-N2)-METHYLTRANSFERASE THUMP3"/>
    <property type="match status" value="1"/>
</dbReference>
<dbReference type="InterPro" id="IPR029063">
    <property type="entry name" value="SAM-dependent_MTases_sf"/>
</dbReference>
<dbReference type="Gene3D" id="3.40.50.150">
    <property type="entry name" value="Vaccinia Virus protein VP39"/>
    <property type="match status" value="1"/>
</dbReference>
<dbReference type="Proteomes" id="UP000034488">
    <property type="component" value="Unassembled WGS sequence"/>
</dbReference>
<dbReference type="GO" id="GO:0016423">
    <property type="term" value="F:tRNA (guanine) methyltransferase activity"/>
    <property type="evidence" value="ECO:0007669"/>
    <property type="project" value="TreeGrafter"/>
</dbReference>
<reference evidence="2 3" key="1">
    <citation type="journal article" date="2015" name="Nature">
        <title>rRNA introns, odd ribosomes, and small enigmatic genomes across a large radiation of phyla.</title>
        <authorList>
            <person name="Brown C.T."/>
            <person name="Hug L.A."/>
            <person name="Thomas B.C."/>
            <person name="Sharon I."/>
            <person name="Castelle C.J."/>
            <person name="Singh A."/>
            <person name="Wilkins M.J."/>
            <person name="Williams K.H."/>
            <person name="Banfield J.F."/>
        </authorList>
    </citation>
    <scope>NUCLEOTIDE SEQUENCE [LARGE SCALE GENOMIC DNA]</scope>
</reference>
<dbReference type="SUPFAM" id="SSF53335">
    <property type="entry name" value="S-adenosyl-L-methionine-dependent methyltransferases"/>
    <property type="match status" value="1"/>
</dbReference>
<gene>
    <name evidence="2" type="ORF">UR47_C0014G0006</name>
</gene>
<evidence type="ECO:0000313" key="2">
    <source>
        <dbReference type="EMBL" id="KKP54564.1"/>
    </source>
</evidence>
<dbReference type="EMBL" id="LBPI01000014">
    <property type="protein sequence ID" value="KKP54564.1"/>
    <property type="molecule type" value="Genomic_DNA"/>
</dbReference>
<feature type="domain" description="Ribosomal RNA large subunit methyltransferase K/L-like methyltransferase" evidence="1">
    <location>
        <begin position="71"/>
        <end position="242"/>
    </location>
</feature>
<evidence type="ECO:0000259" key="1">
    <source>
        <dbReference type="Pfam" id="PF01170"/>
    </source>
</evidence>
<proteinExistence type="predicted"/>
<organism evidence="2 3">
    <name type="scientific">candidate division WS6 bacterium GW2011_GWB1_33_6</name>
    <dbReference type="NCBI Taxonomy" id="1619088"/>
    <lineage>
        <taxon>Bacteria</taxon>
        <taxon>Candidatus Dojkabacteria</taxon>
    </lineage>
</organism>